<organism evidence="2 3">
    <name type="scientific">Stephanodiscus triporus</name>
    <dbReference type="NCBI Taxonomy" id="2934178"/>
    <lineage>
        <taxon>Eukaryota</taxon>
        <taxon>Sar</taxon>
        <taxon>Stramenopiles</taxon>
        <taxon>Ochrophyta</taxon>
        <taxon>Bacillariophyta</taxon>
        <taxon>Coscinodiscophyceae</taxon>
        <taxon>Thalassiosirophycidae</taxon>
        <taxon>Stephanodiscales</taxon>
        <taxon>Stephanodiscaceae</taxon>
        <taxon>Stephanodiscus</taxon>
    </lineage>
</organism>
<feature type="compositionally biased region" description="Polar residues" evidence="1">
    <location>
        <begin position="705"/>
        <end position="727"/>
    </location>
</feature>
<proteinExistence type="predicted"/>
<protein>
    <submittedName>
        <fullName evidence="2">Uncharacterized protein</fullName>
    </submittedName>
</protein>
<comment type="caution">
    <text evidence="2">The sequence shown here is derived from an EMBL/GenBank/DDBJ whole genome shotgun (WGS) entry which is preliminary data.</text>
</comment>
<dbReference type="AlphaFoldDB" id="A0ABD3NYQ1"/>
<feature type="region of interest" description="Disordered" evidence="1">
    <location>
        <begin position="410"/>
        <end position="432"/>
    </location>
</feature>
<sequence>MRPPPPPLRRRRPDRRERAALPFASSRWCHLVVCCSSIALFQNRLSALVSGDVINAGGGIAGIADDIIVTDNHDRRNEQISVEIEPEKAKGNSWESDDDDDSVVTAVVDVAGYENGENDVSAVGEDTIEFPAGRQNGKAESVIGASNVADVDEYADAASGVTHVGHVEGESLGQDSAEDETKVTSERPDDGDAKVENSASDALVDTEITLEDNVDPTPGQVSVEGSHDRPDDDDDVADEILSESVKTIISENEIGAGDSQKEVTASKTVLPLDDDDDDVTNIVGGSKEIDDLGVPSPTDIDGSEDSLALSSLHSQPTAFHRSQSSEGDAVVEGEGALVEDEKVKVEVPEKDATGPEKAGESTQEAVRNDTGAENGNDRSVPDDLSAANVGNGGSDLSILTEDNANIALEDKPSEEMLPGSERTQQPPIQDWDDEDEDSLFEMLQSTFNVILLAVGLTSFLVFRKRVKDRVLADPSIHVTSAIKDEIIDVAIRLVSWATGTSNGAKTNISNAEVGNDTSTGFGNETIPLSTATDEEWGWEDEDMGNRLELSAIGGDEAKEDDDLAMAIAMSISDSRNSSDEAMGTTASVLKPINPSNMNGSRYSPSTGNDKTQRSSTTAKFSSTSFETQSYSAGGDSIADLLGQMGSNGGPVITSFGQKPSTITKPKSQPKNESADDIFASMGLSTSYSSTTASRPSRPAPKSVGWQASTSTQSKKNAPKSTQLSSLLDDTFDGDVDADTWGDCGDLDDLLD</sequence>
<feature type="compositionally biased region" description="Polar residues" evidence="1">
    <location>
        <begin position="504"/>
        <end position="531"/>
    </location>
</feature>
<feature type="region of interest" description="Disordered" evidence="1">
    <location>
        <begin position="251"/>
        <end position="397"/>
    </location>
</feature>
<feature type="compositionally biased region" description="Low complexity" evidence="1">
    <location>
        <begin position="614"/>
        <end position="627"/>
    </location>
</feature>
<feature type="compositionally biased region" description="Basic and acidic residues" evidence="1">
    <location>
        <begin position="179"/>
        <end position="195"/>
    </location>
</feature>
<evidence type="ECO:0000313" key="2">
    <source>
        <dbReference type="EMBL" id="KAL3780784.1"/>
    </source>
</evidence>
<evidence type="ECO:0000256" key="1">
    <source>
        <dbReference type="SAM" id="MobiDB-lite"/>
    </source>
</evidence>
<feature type="compositionally biased region" description="Basic and acidic residues" evidence="1">
    <location>
        <begin position="339"/>
        <end position="359"/>
    </location>
</feature>
<feature type="region of interest" description="Disordered" evidence="1">
    <location>
        <begin position="686"/>
        <end position="731"/>
    </location>
</feature>
<reference evidence="2 3" key="1">
    <citation type="submission" date="2024-10" db="EMBL/GenBank/DDBJ databases">
        <title>Updated reference genomes for cyclostephanoid diatoms.</title>
        <authorList>
            <person name="Roberts W.R."/>
            <person name="Alverson A.J."/>
        </authorList>
    </citation>
    <scope>NUCLEOTIDE SEQUENCE [LARGE SCALE GENOMIC DNA]</scope>
    <source>
        <strain evidence="2 3">AJA276-08</strain>
    </source>
</reference>
<feature type="compositionally biased region" description="Polar residues" evidence="1">
    <location>
        <begin position="593"/>
        <end position="609"/>
    </location>
</feature>
<gene>
    <name evidence="2" type="ORF">ACHAW5_004897</name>
</gene>
<feature type="region of interest" description="Disordered" evidence="1">
    <location>
        <begin position="167"/>
        <end position="235"/>
    </location>
</feature>
<keyword evidence="3" id="KW-1185">Reference proteome</keyword>
<evidence type="ECO:0000313" key="3">
    <source>
        <dbReference type="Proteomes" id="UP001530315"/>
    </source>
</evidence>
<accession>A0ABD3NYQ1</accession>
<dbReference type="Proteomes" id="UP001530315">
    <property type="component" value="Unassembled WGS sequence"/>
</dbReference>
<feature type="region of interest" description="Disordered" evidence="1">
    <location>
        <begin position="504"/>
        <end position="537"/>
    </location>
</feature>
<feature type="compositionally biased region" description="Polar residues" evidence="1">
    <location>
        <begin position="308"/>
        <end position="326"/>
    </location>
</feature>
<feature type="region of interest" description="Disordered" evidence="1">
    <location>
        <begin position="573"/>
        <end position="673"/>
    </location>
</feature>
<dbReference type="EMBL" id="JALLAZ020001097">
    <property type="protein sequence ID" value="KAL3780784.1"/>
    <property type="molecule type" value="Genomic_DNA"/>
</dbReference>
<feature type="compositionally biased region" description="Polar residues" evidence="1">
    <location>
        <begin position="654"/>
        <end position="671"/>
    </location>
</feature>
<name>A0ABD3NYQ1_9STRA</name>